<dbReference type="InterPro" id="IPR014555">
    <property type="entry name" value="RecF-like"/>
</dbReference>
<protein>
    <recommendedName>
        <fullName evidence="5">ATPase AAA-type core domain-containing protein</fullName>
    </recommendedName>
</protein>
<evidence type="ECO:0008006" key="5">
    <source>
        <dbReference type="Google" id="ProtNLM"/>
    </source>
</evidence>
<dbReference type="SUPFAM" id="SSF52540">
    <property type="entry name" value="P-loop containing nucleoside triphosphate hydrolases"/>
    <property type="match status" value="1"/>
</dbReference>
<dbReference type="PIRSF" id="PIRSF029347">
    <property type="entry name" value="RecF"/>
    <property type="match status" value="1"/>
</dbReference>
<organism evidence="3 4">
    <name type="scientific">Mucilaginibacter psychrotolerans</name>
    <dbReference type="NCBI Taxonomy" id="1524096"/>
    <lineage>
        <taxon>Bacteria</taxon>
        <taxon>Pseudomonadati</taxon>
        <taxon>Bacteroidota</taxon>
        <taxon>Sphingobacteriia</taxon>
        <taxon>Sphingobacteriales</taxon>
        <taxon>Sphingobacteriaceae</taxon>
        <taxon>Mucilaginibacter</taxon>
    </lineage>
</organism>
<feature type="domain" description="Rad50/SbcC-type AAA" evidence="2">
    <location>
        <begin position="15"/>
        <end position="101"/>
    </location>
</feature>
<dbReference type="InterPro" id="IPR003959">
    <property type="entry name" value="ATPase_AAA_core"/>
</dbReference>
<evidence type="ECO:0000259" key="2">
    <source>
        <dbReference type="Pfam" id="PF13476"/>
    </source>
</evidence>
<evidence type="ECO:0000313" key="4">
    <source>
        <dbReference type="Proteomes" id="UP000297540"/>
    </source>
</evidence>
<dbReference type="GO" id="GO:0006302">
    <property type="term" value="P:double-strand break repair"/>
    <property type="evidence" value="ECO:0007669"/>
    <property type="project" value="InterPro"/>
</dbReference>
<name>A0A4Y8SPD1_9SPHI</name>
<gene>
    <name evidence="3" type="ORF">E2R66_03830</name>
</gene>
<dbReference type="CDD" id="cd00267">
    <property type="entry name" value="ABC_ATPase"/>
    <property type="match status" value="1"/>
</dbReference>
<dbReference type="PANTHER" id="PTHR43581">
    <property type="entry name" value="ATP/GTP PHOSPHATASE"/>
    <property type="match status" value="1"/>
</dbReference>
<dbReference type="RefSeq" id="WP_133226203.1">
    <property type="nucleotide sequence ID" value="NZ_SOZE01000002.1"/>
</dbReference>
<dbReference type="EMBL" id="SOZE01000002">
    <property type="protein sequence ID" value="TFF40387.1"/>
    <property type="molecule type" value="Genomic_DNA"/>
</dbReference>
<feature type="domain" description="ATPase AAA-type core" evidence="1">
    <location>
        <begin position="272"/>
        <end position="343"/>
    </location>
</feature>
<dbReference type="InterPro" id="IPR038729">
    <property type="entry name" value="Rad50/SbcC_AAA"/>
</dbReference>
<evidence type="ECO:0000313" key="3">
    <source>
        <dbReference type="EMBL" id="TFF40387.1"/>
    </source>
</evidence>
<keyword evidence="4" id="KW-1185">Reference proteome</keyword>
<dbReference type="AlphaFoldDB" id="A0A4Y8SPD1"/>
<dbReference type="PANTHER" id="PTHR43581:SF4">
    <property type="entry name" value="ATP_GTP PHOSPHATASE"/>
    <property type="match status" value="1"/>
</dbReference>
<dbReference type="Pfam" id="PF13476">
    <property type="entry name" value="AAA_23"/>
    <property type="match status" value="1"/>
</dbReference>
<dbReference type="Gene3D" id="3.40.50.300">
    <property type="entry name" value="P-loop containing nucleotide triphosphate hydrolases"/>
    <property type="match status" value="2"/>
</dbReference>
<dbReference type="GO" id="GO:0005524">
    <property type="term" value="F:ATP binding"/>
    <property type="evidence" value="ECO:0007669"/>
    <property type="project" value="InterPro"/>
</dbReference>
<accession>A0A4Y8SPD1</accession>
<reference evidence="3 4" key="1">
    <citation type="journal article" date="2017" name="Int. J. Syst. Evol. Microbiol.">
        <title>Mucilaginibacterpsychrotolerans sp. nov., isolated from peatlands.</title>
        <authorList>
            <person name="Deng Y."/>
            <person name="Shen L."/>
            <person name="Xu B."/>
            <person name="Liu Y."/>
            <person name="Gu Z."/>
            <person name="Liu H."/>
            <person name="Zhou Y."/>
        </authorList>
    </citation>
    <scope>NUCLEOTIDE SEQUENCE [LARGE SCALE GENOMIC DNA]</scope>
    <source>
        <strain evidence="3 4">NH7-4</strain>
    </source>
</reference>
<dbReference type="InterPro" id="IPR051396">
    <property type="entry name" value="Bact_Antivir_Def_Nuclease"/>
</dbReference>
<proteinExistence type="predicted"/>
<dbReference type="Proteomes" id="UP000297540">
    <property type="component" value="Unassembled WGS sequence"/>
</dbReference>
<comment type="caution">
    <text evidence="3">The sequence shown here is derived from an EMBL/GenBank/DDBJ whole genome shotgun (WGS) entry which is preliminary data.</text>
</comment>
<dbReference type="Pfam" id="PF13304">
    <property type="entry name" value="AAA_21"/>
    <property type="match status" value="1"/>
</dbReference>
<dbReference type="InterPro" id="IPR027417">
    <property type="entry name" value="P-loop_NTPase"/>
</dbReference>
<sequence length="399" mass="46531">MPTEVAERPRVYLDKVHLKGYKSIEDLTIDFQKGLNILIGKNGAGKSNFLEFIHQAAHTDANSKILFKYANLRFLSEDNHTFVLELEKATYNRIDKESIPDAINVFERLIIDNQTVLDTTNESDSRTAFLYYGRKIFYRKLTRLFINLGYQNIYPLYIKFNLPNKLTCIDIPGTLRIGLENEFYYWIYPDTLPFISEIFWKVESSYDVDDIDTISKISVPAINEHLIFNQDIVSSLKKFTPIEDVKFNTSLNVYKDEKSVTIENIKLEFLINGNWLPWSQLSDGTRRLFFIVSEVIYATGFVLIEEPELGIHPHQFHLLMNFLKEQSEDKQIILSTHSPKALDHLNENELGNILIAEYDLAKGTQIRHLTDEETDKAKEYIKEVGFLSDYWLLSDLEQW</sequence>
<evidence type="ECO:0000259" key="1">
    <source>
        <dbReference type="Pfam" id="PF13304"/>
    </source>
</evidence>
<dbReference type="GO" id="GO:0016887">
    <property type="term" value="F:ATP hydrolysis activity"/>
    <property type="evidence" value="ECO:0007669"/>
    <property type="project" value="InterPro"/>
</dbReference>
<dbReference type="OrthoDB" id="747555at2"/>